<evidence type="ECO:0000313" key="3">
    <source>
        <dbReference type="Proteomes" id="UP000535415"/>
    </source>
</evidence>
<feature type="signal peptide" evidence="1">
    <location>
        <begin position="1"/>
        <end position="19"/>
    </location>
</feature>
<feature type="chain" id="PRO_5031366986" description="Secreted protein" evidence="1">
    <location>
        <begin position="20"/>
        <end position="103"/>
    </location>
</feature>
<dbReference type="AlphaFoldDB" id="A0A7W9BJ57"/>
<sequence>MKRILTIFGIWLLPNAAQAGCASFLENPDDAPAYQICYGDACDLTTLDYACPNVTDYRAQYAIGWSVRCTITAGQDVGVRRYFWQDRPIDPAKYDFITITEVD</sequence>
<evidence type="ECO:0000256" key="1">
    <source>
        <dbReference type="SAM" id="SignalP"/>
    </source>
</evidence>
<dbReference type="Proteomes" id="UP000535415">
    <property type="component" value="Unassembled WGS sequence"/>
</dbReference>
<gene>
    <name evidence="2" type="ORF">FHS72_001097</name>
</gene>
<organism evidence="2 3">
    <name type="scientific">Yoonia ponticola</name>
    <dbReference type="NCBI Taxonomy" id="1524255"/>
    <lineage>
        <taxon>Bacteria</taxon>
        <taxon>Pseudomonadati</taxon>
        <taxon>Pseudomonadota</taxon>
        <taxon>Alphaproteobacteria</taxon>
        <taxon>Rhodobacterales</taxon>
        <taxon>Paracoccaceae</taxon>
        <taxon>Yoonia</taxon>
    </lineage>
</organism>
<protein>
    <recommendedName>
        <fullName evidence="4">Secreted protein</fullName>
    </recommendedName>
</protein>
<keyword evidence="3" id="KW-1185">Reference proteome</keyword>
<reference evidence="2 3" key="1">
    <citation type="submission" date="2020-08" db="EMBL/GenBank/DDBJ databases">
        <title>Genomic Encyclopedia of Type Strains, Phase IV (KMG-IV): sequencing the most valuable type-strain genomes for metagenomic binning, comparative biology and taxonomic classification.</title>
        <authorList>
            <person name="Goeker M."/>
        </authorList>
    </citation>
    <scope>NUCLEOTIDE SEQUENCE [LARGE SCALE GENOMIC DNA]</scope>
    <source>
        <strain evidence="2 3">DSM 101064</strain>
    </source>
</reference>
<proteinExistence type="predicted"/>
<evidence type="ECO:0000313" key="2">
    <source>
        <dbReference type="EMBL" id="MBB5721485.1"/>
    </source>
</evidence>
<comment type="caution">
    <text evidence="2">The sequence shown here is derived from an EMBL/GenBank/DDBJ whole genome shotgun (WGS) entry which is preliminary data.</text>
</comment>
<evidence type="ECO:0008006" key="4">
    <source>
        <dbReference type="Google" id="ProtNLM"/>
    </source>
</evidence>
<accession>A0A7W9BJ57</accession>
<name>A0A7W9BJ57_9RHOB</name>
<dbReference type="RefSeq" id="WP_183526780.1">
    <property type="nucleotide sequence ID" value="NZ_JACIJM010000003.1"/>
</dbReference>
<keyword evidence="1" id="KW-0732">Signal</keyword>
<dbReference type="EMBL" id="JACIJM010000003">
    <property type="protein sequence ID" value="MBB5721485.1"/>
    <property type="molecule type" value="Genomic_DNA"/>
</dbReference>